<dbReference type="RefSeq" id="WP_087999862.1">
    <property type="nucleotide sequence ID" value="NZ_BMHB01000001.1"/>
</dbReference>
<evidence type="ECO:0000256" key="1">
    <source>
        <dbReference type="SAM" id="MobiDB-lite"/>
    </source>
</evidence>
<feature type="signal peptide" evidence="2">
    <location>
        <begin position="1"/>
        <end position="20"/>
    </location>
</feature>
<name>A0A8J3AIU3_9BACI</name>
<keyword evidence="4" id="KW-1185">Reference proteome</keyword>
<dbReference type="AlphaFoldDB" id="A0A8J3AIU3"/>
<dbReference type="Pfam" id="PF13798">
    <property type="entry name" value="PCYCGC"/>
    <property type="match status" value="1"/>
</dbReference>
<dbReference type="EMBL" id="BMHB01000001">
    <property type="protein sequence ID" value="GGI15208.1"/>
    <property type="molecule type" value="Genomic_DNA"/>
</dbReference>
<accession>A0A8J3AIU3</accession>
<sequence>MNRKVIVNVFSALSISLLLAGCSSHKTEVNNETSHKGHESHEEHSQMSDIREQTKNKETLPSFLAVKEQQMQQIYLLAAQNIDLLKNIPCYCGCGESVGHKSNLDCFINEVKADGSVVWDSHATTCVNCLEIALESATLKQKGKTNLEIRKYIDDKYKDGYAKPTDTPMPS</sequence>
<dbReference type="InterPro" id="IPR025673">
    <property type="entry name" value="PCYCGC"/>
</dbReference>
<keyword evidence="2" id="KW-0732">Signal</keyword>
<feature type="chain" id="PRO_5039659115" description="Lipoprotein" evidence="2">
    <location>
        <begin position="21"/>
        <end position="171"/>
    </location>
</feature>
<dbReference type="PROSITE" id="PS51257">
    <property type="entry name" value="PROKAR_LIPOPROTEIN"/>
    <property type="match status" value="1"/>
</dbReference>
<evidence type="ECO:0008006" key="5">
    <source>
        <dbReference type="Google" id="ProtNLM"/>
    </source>
</evidence>
<proteinExistence type="predicted"/>
<comment type="caution">
    <text evidence="3">The sequence shown here is derived from an EMBL/GenBank/DDBJ whole genome shotgun (WGS) entry which is preliminary data.</text>
</comment>
<reference evidence="4" key="1">
    <citation type="journal article" date="2019" name="Int. J. Syst. Evol. Microbiol.">
        <title>The Global Catalogue of Microorganisms (GCM) 10K type strain sequencing project: providing services to taxonomists for standard genome sequencing and annotation.</title>
        <authorList>
            <consortium name="The Broad Institute Genomics Platform"/>
            <consortium name="The Broad Institute Genome Sequencing Center for Infectious Disease"/>
            <person name="Wu L."/>
            <person name="Ma J."/>
        </authorList>
    </citation>
    <scope>NUCLEOTIDE SEQUENCE [LARGE SCALE GENOMIC DNA]</scope>
    <source>
        <strain evidence="4">CGMCC 1.14993</strain>
    </source>
</reference>
<evidence type="ECO:0000256" key="2">
    <source>
        <dbReference type="SAM" id="SignalP"/>
    </source>
</evidence>
<evidence type="ECO:0000313" key="3">
    <source>
        <dbReference type="EMBL" id="GGI15208.1"/>
    </source>
</evidence>
<protein>
    <recommendedName>
        <fullName evidence="5">Lipoprotein</fullName>
    </recommendedName>
</protein>
<dbReference type="Proteomes" id="UP000626244">
    <property type="component" value="Unassembled WGS sequence"/>
</dbReference>
<feature type="region of interest" description="Disordered" evidence="1">
    <location>
        <begin position="29"/>
        <end position="52"/>
    </location>
</feature>
<evidence type="ECO:0000313" key="4">
    <source>
        <dbReference type="Proteomes" id="UP000626244"/>
    </source>
</evidence>
<organism evidence="3 4">
    <name type="scientific">Gottfriedia solisilvae</name>
    <dbReference type="NCBI Taxonomy" id="1516104"/>
    <lineage>
        <taxon>Bacteria</taxon>
        <taxon>Bacillati</taxon>
        <taxon>Bacillota</taxon>
        <taxon>Bacilli</taxon>
        <taxon>Bacillales</taxon>
        <taxon>Bacillaceae</taxon>
        <taxon>Gottfriedia</taxon>
    </lineage>
</organism>
<gene>
    <name evidence="3" type="ORF">GCM10007380_26820</name>
</gene>
<dbReference type="OrthoDB" id="2654667at2"/>